<sequence>MKIGFNCSSCDLFHAGHVTMMKMEKQLCDYLIVALQVDPTIDRPGVKNKPVQSVYERYVQLQGCKYVDEILVYETEADLLNLLQTQNIDVRFLSEEYKDRDFTGKQYCIDNGIELYFHLRRHQYSSTELRNRVYTLEKKKRDEKIEKQVEQYSPELLEKYSLKDNDQGKM</sequence>
<keyword evidence="2" id="KW-0548">Nucleotidyltransferase</keyword>
<evidence type="ECO:0000313" key="4">
    <source>
        <dbReference type="EMBL" id="ASF00697.1"/>
    </source>
</evidence>
<dbReference type="InterPro" id="IPR004821">
    <property type="entry name" value="Cyt_trans-like"/>
</dbReference>
<dbReference type="InterPro" id="IPR050385">
    <property type="entry name" value="Archaeal_FAD_synthase"/>
</dbReference>
<evidence type="ECO:0000259" key="3">
    <source>
        <dbReference type="Pfam" id="PF01467"/>
    </source>
</evidence>
<keyword evidence="1" id="KW-0808">Transferase</keyword>
<accession>A0A218MN49</accession>
<organism evidence="4">
    <name type="scientific">uncultured virus</name>
    <dbReference type="NCBI Taxonomy" id="340016"/>
    <lineage>
        <taxon>Viruses</taxon>
        <taxon>environmental samples</taxon>
    </lineage>
</organism>
<reference evidence="4" key="1">
    <citation type="submission" date="2016-10" db="EMBL/GenBank/DDBJ databases">
        <authorList>
            <person name="Varghese N."/>
        </authorList>
    </citation>
    <scope>NUCLEOTIDE SEQUENCE</scope>
</reference>
<dbReference type="NCBIfam" id="TIGR00125">
    <property type="entry name" value="cyt_tran_rel"/>
    <property type="match status" value="1"/>
</dbReference>
<dbReference type="GO" id="GO:0016779">
    <property type="term" value="F:nucleotidyltransferase activity"/>
    <property type="evidence" value="ECO:0007669"/>
    <property type="project" value="UniProtKB-KW"/>
</dbReference>
<dbReference type="EMBL" id="KY052852">
    <property type="protein sequence ID" value="ASF00697.1"/>
    <property type="molecule type" value="Genomic_DNA"/>
</dbReference>
<evidence type="ECO:0000256" key="2">
    <source>
        <dbReference type="ARBA" id="ARBA00022695"/>
    </source>
</evidence>
<feature type="domain" description="Cytidyltransferase-like" evidence="3">
    <location>
        <begin position="11"/>
        <end position="96"/>
    </location>
</feature>
<dbReference type="InterPro" id="IPR014729">
    <property type="entry name" value="Rossmann-like_a/b/a_fold"/>
</dbReference>
<evidence type="ECO:0000256" key="1">
    <source>
        <dbReference type="ARBA" id="ARBA00022679"/>
    </source>
</evidence>
<dbReference type="SUPFAM" id="SSF52374">
    <property type="entry name" value="Nucleotidylyl transferase"/>
    <property type="match status" value="1"/>
</dbReference>
<dbReference type="Gene3D" id="3.40.50.620">
    <property type="entry name" value="HUPs"/>
    <property type="match status" value="1"/>
</dbReference>
<protein>
    <submittedName>
        <fullName evidence="4">Putative TagD</fullName>
    </submittedName>
</protein>
<proteinExistence type="predicted"/>
<name>A0A218MN49_9VIRU</name>
<dbReference type="PANTHER" id="PTHR43793:SF1">
    <property type="entry name" value="FAD SYNTHASE"/>
    <property type="match status" value="1"/>
</dbReference>
<dbReference type="PANTHER" id="PTHR43793">
    <property type="entry name" value="FAD SYNTHASE"/>
    <property type="match status" value="1"/>
</dbReference>
<dbReference type="Pfam" id="PF01467">
    <property type="entry name" value="CTP_transf_like"/>
    <property type="match status" value="1"/>
</dbReference>
<reference evidence="4" key="2">
    <citation type="journal article" date="2017" name="Nat. Commun.">
        <title>Single-virus genomics reveals hidden cosmopolitan and abundant viruses.</title>
        <authorList>
            <person name="Martinez-Hernandez F."/>
            <person name="Fornas O."/>
            <person name="Lluesma Gomez M."/>
            <person name="Bolduc B."/>
            <person name="de la Cruz Pena M.J."/>
            <person name="Martinez J.M."/>
            <person name="Anton J."/>
            <person name="Gasol J.M."/>
            <person name="Rosselli R."/>
            <person name="Rodriguez-Valera F."/>
            <person name="Sullivan M.B."/>
            <person name="Acinas S.G."/>
            <person name="Martinez-Garcia M."/>
        </authorList>
    </citation>
    <scope>NUCLEOTIDE SEQUENCE</scope>
</reference>